<accession>A0ABZ0S681</accession>
<dbReference type="PANTHER" id="PTHR34719">
    <property type="entry name" value="NICKEL-RESPONSIVE REGULATOR"/>
    <property type="match status" value="1"/>
</dbReference>
<evidence type="ECO:0000256" key="2">
    <source>
        <dbReference type="ARBA" id="ARBA00022596"/>
    </source>
</evidence>
<keyword evidence="3 7" id="KW-0479">Metal-binding</keyword>
<dbReference type="Pfam" id="PF01402">
    <property type="entry name" value="RHH_1"/>
    <property type="match status" value="1"/>
</dbReference>
<comment type="cofactor">
    <cofactor evidence="7">
        <name>Ni(2+)</name>
        <dbReference type="ChEBI" id="CHEBI:49786"/>
    </cofactor>
    <text evidence="7">Binds 1 nickel ion per subunit.</text>
</comment>
<dbReference type="SUPFAM" id="SSF55021">
    <property type="entry name" value="ACT-like"/>
    <property type="match status" value="1"/>
</dbReference>
<protein>
    <recommendedName>
        <fullName evidence="7">Putative nickel-responsive regulator</fullName>
    </recommendedName>
</protein>
<organism evidence="10 11">
    <name type="scientific">Thiorhodovibrio winogradskyi</name>
    <dbReference type="NCBI Taxonomy" id="77007"/>
    <lineage>
        <taxon>Bacteria</taxon>
        <taxon>Pseudomonadati</taxon>
        <taxon>Pseudomonadota</taxon>
        <taxon>Gammaproteobacteria</taxon>
        <taxon>Chromatiales</taxon>
        <taxon>Chromatiaceae</taxon>
        <taxon>Thiorhodovibrio</taxon>
    </lineage>
</organism>
<evidence type="ECO:0000256" key="1">
    <source>
        <dbReference type="ARBA" id="ARBA00008478"/>
    </source>
</evidence>
<comment type="similarity">
    <text evidence="1 7">Belongs to the transcriptional regulatory CopG/NikR family.</text>
</comment>
<keyword evidence="11" id="KW-1185">Reference proteome</keyword>
<sequence length="157" mass="17872">MQRITMTIDDDLAEQFETYRTSRGYGNRSEALRDLIRDRLGAEELDRPEASDCLATLTYVYNHQQRELAARMTRLSHEHHDLSVSTLHVHLDHDNCLETVVLRGLAQRVRAFADAIRAETGVRHARLFLLPVRASELAHGHGDAEGSARHLHLEPMS</sequence>
<feature type="binding site" evidence="7">
    <location>
        <position position="96"/>
    </location>
    <ligand>
        <name>Ni(2+)</name>
        <dbReference type="ChEBI" id="CHEBI:49786"/>
    </ligand>
</feature>
<feature type="domain" description="Transcription factor NikR nickel binding C-terminal" evidence="9">
    <location>
        <begin position="55"/>
        <end position="129"/>
    </location>
</feature>
<evidence type="ECO:0000313" key="11">
    <source>
        <dbReference type="Proteomes" id="UP001432180"/>
    </source>
</evidence>
<dbReference type="NCBIfam" id="NF003381">
    <property type="entry name" value="PRK04460.1"/>
    <property type="match status" value="1"/>
</dbReference>
<feature type="binding site" evidence="7">
    <location>
        <position position="77"/>
    </location>
    <ligand>
        <name>Ni(2+)</name>
        <dbReference type="ChEBI" id="CHEBI:49786"/>
    </ligand>
</feature>
<dbReference type="EMBL" id="CP121472">
    <property type="protein sequence ID" value="WPL15822.1"/>
    <property type="molecule type" value="Genomic_DNA"/>
</dbReference>
<dbReference type="InterPro" id="IPR014864">
    <property type="entry name" value="TF_NikR_Ni-bd_C"/>
</dbReference>
<dbReference type="Gene3D" id="1.10.1220.10">
    <property type="entry name" value="Met repressor-like"/>
    <property type="match status" value="1"/>
</dbReference>
<dbReference type="NCBIfam" id="NF002815">
    <property type="entry name" value="PRK02967.1"/>
    <property type="match status" value="1"/>
</dbReference>
<name>A0ABZ0S681_9GAMM</name>
<keyword evidence="5 7" id="KW-0238">DNA-binding</keyword>
<evidence type="ECO:0000259" key="8">
    <source>
        <dbReference type="Pfam" id="PF01402"/>
    </source>
</evidence>
<dbReference type="Proteomes" id="UP001432180">
    <property type="component" value="Chromosome"/>
</dbReference>
<dbReference type="InterPro" id="IPR002145">
    <property type="entry name" value="CopG"/>
</dbReference>
<dbReference type="Gene3D" id="3.30.70.1150">
    <property type="entry name" value="ACT-like. Chain A, domain 2"/>
    <property type="match status" value="1"/>
</dbReference>
<evidence type="ECO:0000256" key="6">
    <source>
        <dbReference type="ARBA" id="ARBA00023163"/>
    </source>
</evidence>
<dbReference type="InterPro" id="IPR013321">
    <property type="entry name" value="Arc_rbn_hlx_hlx"/>
</dbReference>
<evidence type="ECO:0000259" key="9">
    <source>
        <dbReference type="Pfam" id="PF08753"/>
    </source>
</evidence>
<comment type="function">
    <text evidence="7">Transcriptional regulator.</text>
</comment>
<dbReference type="InterPro" id="IPR045865">
    <property type="entry name" value="ACT-like_dom_sf"/>
</dbReference>
<feature type="domain" description="Ribbon-helix-helix protein CopG" evidence="8">
    <location>
        <begin position="3"/>
        <end position="41"/>
    </location>
</feature>
<dbReference type="Pfam" id="PF08753">
    <property type="entry name" value="NikR_C"/>
    <property type="match status" value="1"/>
</dbReference>
<dbReference type="InterPro" id="IPR022988">
    <property type="entry name" value="Ni_resp_reg_NikR"/>
</dbReference>
<dbReference type="PANTHER" id="PTHR34719:SF2">
    <property type="entry name" value="NICKEL-RESPONSIVE REGULATOR"/>
    <property type="match status" value="1"/>
</dbReference>
<dbReference type="InterPro" id="IPR010985">
    <property type="entry name" value="Ribbon_hlx_hlx"/>
</dbReference>
<dbReference type="InterPro" id="IPR050192">
    <property type="entry name" value="CopG/NikR_regulator"/>
</dbReference>
<evidence type="ECO:0000256" key="4">
    <source>
        <dbReference type="ARBA" id="ARBA00023015"/>
    </source>
</evidence>
<dbReference type="InterPro" id="IPR027271">
    <property type="entry name" value="Acetolactate_synth/TF_NikR_C"/>
</dbReference>
<evidence type="ECO:0000256" key="3">
    <source>
        <dbReference type="ARBA" id="ARBA00022723"/>
    </source>
</evidence>
<reference evidence="10 11" key="1">
    <citation type="journal article" date="2023" name="Microorganisms">
        <title>Thiorhodovibrio frisius and Trv. litoralis spp. nov., Two Novel Members from a Clade of Fastidious Purple Sulfur Bacteria That Exhibit Unique Red-Shifted Light-Harvesting Capabilities.</title>
        <authorList>
            <person name="Methner A."/>
            <person name="Kuzyk S.B."/>
            <person name="Petersen J."/>
            <person name="Bauer S."/>
            <person name="Brinkmann H."/>
            <person name="Sichau K."/>
            <person name="Wanner G."/>
            <person name="Wolf J."/>
            <person name="Neumann-Schaal M."/>
            <person name="Henke P."/>
            <person name="Tank M."/>
            <person name="Sproer C."/>
            <person name="Bunk B."/>
            <person name="Overmann J."/>
        </authorList>
    </citation>
    <scope>NUCLEOTIDE SEQUENCE [LARGE SCALE GENOMIC DNA]</scope>
    <source>
        <strain evidence="10 11">DSM 6702</strain>
    </source>
</reference>
<evidence type="ECO:0000313" key="10">
    <source>
        <dbReference type="EMBL" id="WPL15822.1"/>
    </source>
</evidence>
<feature type="binding site" evidence="7">
    <location>
        <position position="90"/>
    </location>
    <ligand>
        <name>Ni(2+)</name>
        <dbReference type="ChEBI" id="CHEBI:49786"/>
    </ligand>
</feature>
<keyword evidence="6 7" id="KW-0804">Transcription</keyword>
<feature type="binding site" evidence="7">
    <location>
        <position position="88"/>
    </location>
    <ligand>
        <name>Ni(2+)</name>
        <dbReference type="ChEBI" id="CHEBI:49786"/>
    </ligand>
</feature>
<evidence type="ECO:0000256" key="7">
    <source>
        <dbReference type="HAMAP-Rule" id="MF_00476"/>
    </source>
</evidence>
<evidence type="ECO:0000256" key="5">
    <source>
        <dbReference type="ARBA" id="ARBA00023125"/>
    </source>
</evidence>
<keyword evidence="4 7" id="KW-0805">Transcription regulation</keyword>
<gene>
    <name evidence="10" type="primary">nikR</name>
    <name evidence="10" type="ORF">Thiowin_00739</name>
</gene>
<dbReference type="HAMAP" id="MF_00476">
    <property type="entry name" value="NikR"/>
    <property type="match status" value="1"/>
</dbReference>
<dbReference type="SUPFAM" id="SSF47598">
    <property type="entry name" value="Ribbon-helix-helix"/>
    <property type="match status" value="1"/>
</dbReference>
<proteinExistence type="inferred from homology"/>
<dbReference type="CDD" id="cd22231">
    <property type="entry name" value="RHH_NikR_HicB-like"/>
    <property type="match status" value="1"/>
</dbReference>
<keyword evidence="2 7" id="KW-0533">Nickel</keyword>